<dbReference type="RefSeq" id="WP_194707319.1">
    <property type="nucleotide sequence ID" value="NZ_JADKPN010000007.1"/>
</dbReference>
<evidence type="ECO:0000313" key="5">
    <source>
        <dbReference type="EMBL" id="MBF4764153.1"/>
    </source>
</evidence>
<accession>A0A930VFU5</accession>
<dbReference type="AlphaFoldDB" id="A0A930VFU5"/>
<dbReference type="EMBL" id="JADKPN010000007">
    <property type="protein sequence ID" value="MBF4764153.1"/>
    <property type="molecule type" value="Genomic_DNA"/>
</dbReference>
<keyword evidence="3" id="KW-0732">Signal</keyword>
<dbReference type="InterPro" id="IPR025645">
    <property type="entry name" value="DUF4349"/>
</dbReference>
<feature type="signal peptide" evidence="3">
    <location>
        <begin position="1"/>
        <end position="33"/>
    </location>
</feature>
<proteinExistence type="predicted"/>
<evidence type="ECO:0000256" key="1">
    <source>
        <dbReference type="SAM" id="MobiDB-lite"/>
    </source>
</evidence>
<gene>
    <name evidence="5" type="ORF">ISU07_13545</name>
</gene>
<dbReference type="Pfam" id="PF14257">
    <property type="entry name" value="DUF4349"/>
    <property type="match status" value="1"/>
</dbReference>
<dbReference type="PROSITE" id="PS51257">
    <property type="entry name" value="PROKAR_LIPOPROTEIN"/>
    <property type="match status" value="1"/>
</dbReference>
<feature type="domain" description="DUF4349" evidence="4">
    <location>
        <begin position="89"/>
        <end position="303"/>
    </location>
</feature>
<feature type="transmembrane region" description="Helical" evidence="2">
    <location>
        <begin position="278"/>
        <end position="306"/>
    </location>
</feature>
<evidence type="ECO:0000256" key="2">
    <source>
        <dbReference type="SAM" id="Phobius"/>
    </source>
</evidence>
<protein>
    <submittedName>
        <fullName evidence="5">DUF4349 domain-containing protein</fullName>
    </submittedName>
</protein>
<dbReference type="Proteomes" id="UP000640489">
    <property type="component" value="Unassembled WGS sequence"/>
</dbReference>
<keyword evidence="2" id="KW-0812">Transmembrane</keyword>
<evidence type="ECO:0000259" key="4">
    <source>
        <dbReference type="Pfam" id="PF14257"/>
    </source>
</evidence>
<organism evidence="5 6">
    <name type="scientific">Nocardioides islandensis</name>
    <dbReference type="NCBI Taxonomy" id="433663"/>
    <lineage>
        <taxon>Bacteria</taxon>
        <taxon>Bacillati</taxon>
        <taxon>Actinomycetota</taxon>
        <taxon>Actinomycetes</taxon>
        <taxon>Propionibacteriales</taxon>
        <taxon>Nocardioidaceae</taxon>
        <taxon>Nocardioides</taxon>
    </lineage>
</organism>
<keyword evidence="2" id="KW-1133">Transmembrane helix</keyword>
<feature type="region of interest" description="Disordered" evidence="1">
    <location>
        <begin position="36"/>
        <end position="58"/>
    </location>
</feature>
<sequence length="324" mass="33402">MTRRPTPMQTPGRTTHLLAAVAAAALLSLTACSGGGSDSGTATTADGGGAGGSAGDVAAPEMADGAVASDSDASKAGSARNAVDLVEQQAVIRNGAVSLRSDDVGKTRFDVQALVDQHNGTIADDKTETDKTGKPLRSRMVLRVPSDDFDAVMTALGNGELADLASTSSSAEDVTTQVIDVEARIKAQQASVDRVRQLLARAESIRDIMSIEAELSNRQAQLDSLTQQQAYLADQTSLATIKVSIERKPSATPAPEKDDDHGFLAGLTAGWDGLRATVVAVLTVVGAVLPFAVVGLLVGVPVWLLIRRLRREPAAVAAPVSGGE</sequence>
<reference evidence="5" key="1">
    <citation type="submission" date="2020-11" db="EMBL/GenBank/DDBJ databases">
        <title>Nocardioides sp. nov., isolated from Soil of Cynanchum wilfordii Hemsley rhizosphere.</title>
        <authorList>
            <person name="Lee J.-S."/>
            <person name="Suh M.K."/>
            <person name="Kim J.-S."/>
        </authorList>
    </citation>
    <scope>NUCLEOTIDE SEQUENCE</scope>
    <source>
        <strain evidence="5">KCTC 19275</strain>
    </source>
</reference>
<name>A0A930VFU5_9ACTN</name>
<keyword evidence="6" id="KW-1185">Reference proteome</keyword>
<comment type="caution">
    <text evidence="5">The sequence shown here is derived from an EMBL/GenBank/DDBJ whole genome shotgun (WGS) entry which is preliminary data.</text>
</comment>
<evidence type="ECO:0000256" key="3">
    <source>
        <dbReference type="SAM" id="SignalP"/>
    </source>
</evidence>
<feature type="chain" id="PRO_5038427822" evidence="3">
    <location>
        <begin position="34"/>
        <end position="324"/>
    </location>
</feature>
<evidence type="ECO:0000313" key="6">
    <source>
        <dbReference type="Proteomes" id="UP000640489"/>
    </source>
</evidence>
<keyword evidence="2" id="KW-0472">Membrane</keyword>